<comment type="caution">
    <text evidence="1">The sequence shown here is derived from an EMBL/GenBank/DDBJ whole genome shotgun (WGS) entry which is preliminary data.</text>
</comment>
<proteinExistence type="predicted"/>
<dbReference type="EMBL" id="JAINUF010000021">
    <property type="protein sequence ID" value="KAJ8334695.1"/>
    <property type="molecule type" value="Genomic_DNA"/>
</dbReference>
<reference evidence="1" key="1">
    <citation type="journal article" date="2023" name="Science">
        <title>Genome structures resolve the early diversification of teleost fishes.</title>
        <authorList>
            <person name="Parey E."/>
            <person name="Louis A."/>
            <person name="Montfort J."/>
            <person name="Bouchez O."/>
            <person name="Roques C."/>
            <person name="Iampietro C."/>
            <person name="Lluch J."/>
            <person name="Castinel A."/>
            <person name="Donnadieu C."/>
            <person name="Desvignes T."/>
            <person name="Floi Bucao C."/>
            <person name="Jouanno E."/>
            <person name="Wen M."/>
            <person name="Mejri S."/>
            <person name="Dirks R."/>
            <person name="Jansen H."/>
            <person name="Henkel C."/>
            <person name="Chen W.J."/>
            <person name="Zahm M."/>
            <person name="Cabau C."/>
            <person name="Klopp C."/>
            <person name="Thompson A.W."/>
            <person name="Robinson-Rechavi M."/>
            <person name="Braasch I."/>
            <person name="Lecointre G."/>
            <person name="Bobe J."/>
            <person name="Postlethwait J.H."/>
            <person name="Berthelot C."/>
            <person name="Roest Crollius H."/>
            <person name="Guiguen Y."/>
        </authorList>
    </citation>
    <scope>NUCLEOTIDE SEQUENCE</scope>
    <source>
        <strain evidence="1">WJC10195</strain>
    </source>
</reference>
<accession>A0A9Q1IBS1</accession>
<dbReference type="AlphaFoldDB" id="A0A9Q1IBS1"/>
<name>A0A9Q1IBS1_SYNKA</name>
<protein>
    <submittedName>
        <fullName evidence="1">Uncharacterized protein</fullName>
    </submittedName>
</protein>
<dbReference type="Proteomes" id="UP001152622">
    <property type="component" value="Chromosome 21"/>
</dbReference>
<evidence type="ECO:0000313" key="2">
    <source>
        <dbReference type="Proteomes" id="UP001152622"/>
    </source>
</evidence>
<evidence type="ECO:0000313" key="1">
    <source>
        <dbReference type="EMBL" id="KAJ8334695.1"/>
    </source>
</evidence>
<sequence>MGGVDLHDLQVSRYRAAIREWVESPLPFFIVARGGLVSAPSRWDLIALEPAATALERKPKTLPPYLGCSGKHEHWSPLETCVSQV</sequence>
<keyword evidence="2" id="KW-1185">Reference proteome</keyword>
<gene>
    <name evidence="1" type="ORF">SKAU_G00403340</name>
</gene>
<organism evidence="1 2">
    <name type="scientific">Synaphobranchus kaupii</name>
    <name type="common">Kaup's arrowtooth eel</name>
    <dbReference type="NCBI Taxonomy" id="118154"/>
    <lineage>
        <taxon>Eukaryota</taxon>
        <taxon>Metazoa</taxon>
        <taxon>Chordata</taxon>
        <taxon>Craniata</taxon>
        <taxon>Vertebrata</taxon>
        <taxon>Euteleostomi</taxon>
        <taxon>Actinopterygii</taxon>
        <taxon>Neopterygii</taxon>
        <taxon>Teleostei</taxon>
        <taxon>Anguilliformes</taxon>
        <taxon>Synaphobranchidae</taxon>
        <taxon>Synaphobranchus</taxon>
    </lineage>
</organism>